<evidence type="ECO:0000256" key="2">
    <source>
        <dbReference type="ARBA" id="ARBA00022448"/>
    </source>
</evidence>
<feature type="transmembrane region" description="Helical" evidence="6">
    <location>
        <begin position="299"/>
        <end position="319"/>
    </location>
</feature>
<dbReference type="GO" id="GO:0022857">
    <property type="term" value="F:transmembrane transporter activity"/>
    <property type="evidence" value="ECO:0007669"/>
    <property type="project" value="InterPro"/>
</dbReference>
<proteinExistence type="predicted"/>
<evidence type="ECO:0000256" key="5">
    <source>
        <dbReference type="ARBA" id="ARBA00023136"/>
    </source>
</evidence>
<evidence type="ECO:0000256" key="4">
    <source>
        <dbReference type="ARBA" id="ARBA00022989"/>
    </source>
</evidence>
<evidence type="ECO:0000256" key="3">
    <source>
        <dbReference type="ARBA" id="ARBA00022692"/>
    </source>
</evidence>
<sequence length="551" mass="59538">MADVPGGQLQKGSGDEREYVPLSLDVRDNAALTRLGKKAVLKRKFGFMSILGFSCTILITWEGFLALFNTGYANGGPAGVIYGYLLVWAGTFSTFVTLSEMASMAPTSGGQYHWVAMLAPESCQQFLSYTTGTWPQMDMPFTIAADQILGWLTVLGWQTVVASTANLAATMIQGIIILSSPTSYAPKTWHAVLLYFGCILYSLVINTAPAGILPKFESSTFILHSAGFFAILIPLVIMGPHGSASDVFLTFKNGGNWPTQGVSFFVGLMGNVFAFFGADGAIHMCEEIKNAQIVVPRSILTAIGINGSLGFAIAIAALFCIGEVELTSPTGYGFMEIFLLAVKSRAGAAAMSSLIALMMLHALVGIMASASRLLWSFSRDRMIPGWRYLEHINPRTSIPLPAVATTAILACLQALIILGSTIVFTHIVSLAVAAIFASYLIVTALFLWRRLRGDIYSPNKLTTDPGLINIPGSKLTWGPWRFNNLGGTLNNIFCVAYIGVVFFFSFWPSQTPVAANTMNYSCLMLGGTMIFSTVYYVVYAHKAYRGPIVEV</sequence>
<comment type="subcellular location">
    <subcellularLocation>
        <location evidence="1">Membrane</location>
        <topology evidence="1">Multi-pass membrane protein</topology>
    </subcellularLocation>
</comment>
<keyword evidence="4 6" id="KW-1133">Transmembrane helix</keyword>
<feature type="transmembrane region" description="Helical" evidence="6">
    <location>
        <begin position="518"/>
        <end position="538"/>
    </location>
</feature>
<dbReference type="Proteomes" id="UP000799437">
    <property type="component" value="Unassembled WGS sequence"/>
</dbReference>
<evidence type="ECO:0000313" key="7">
    <source>
        <dbReference type="EMBL" id="KAF2759844.1"/>
    </source>
</evidence>
<feature type="transmembrane region" description="Helical" evidence="6">
    <location>
        <begin position="220"/>
        <end position="237"/>
    </location>
</feature>
<keyword evidence="3 6" id="KW-0812">Transmembrane</keyword>
<dbReference type="RefSeq" id="XP_033602295.1">
    <property type="nucleotide sequence ID" value="XM_033749016.1"/>
</dbReference>
<dbReference type="PANTHER" id="PTHR45649">
    <property type="entry name" value="AMINO-ACID PERMEASE BAT1"/>
    <property type="match status" value="1"/>
</dbReference>
<dbReference type="Pfam" id="PF13520">
    <property type="entry name" value="AA_permease_2"/>
    <property type="match status" value="1"/>
</dbReference>
<feature type="transmembrane region" description="Helical" evidence="6">
    <location>
        <begin position="257"/>
        <end position="278"/>
    </location>
</feature>
<feature type="transmembrane region" description="Helical" evidence="6">
    <location>
        <begin position="188"/>
        <end position="208"/>
    </location>
</feature>
<feature type="transmembrane region" description="Helical" evidence="6">
    <location>
        <begin position="348"/>
        <end position="375"/>
    </location>
</feature>
<organism evidence="7 8">
    <name type="scientific">Pseudovirgaria hyperparasitica</name>
    <dbReference type="NCBI Taxonomy" id="470096"/>
    <lineage>
        <taxon>Eukaryota</taxon>
        <taxon>Fungi</taxon>
        <taxon>Dikarya</taxon>
        <taxon>Ascomycota</taxon>
        <taxon>Pezizomycotina</taxon>
        <taxon>Dothideomycetes</taxon>
        <taxon>Dothideomycetes incertae sedis</taxon>
        <taxon>Acrospermales</taxon>
        <taxon>Acrospermaceae</taxon>
        <taxon>Pseudovirgaria</taxon>
    </lineage>
</organism>
<feature type="transmembrane region" description="Helical" evidence="6">
    <location>
        <begin position="488"/>
        <end position="506"/>
    </location>
</feature>
<feature type="transmembrane region" description="Helical" evidence="6">
    <location>
        <begin position="148"/>
        <end position="176"/>
    </location>
</feature>
<feature type="transmembrane region" description="Helical" evidence="6">
    <location>
        <begin position="80"/>
        <end position="98"/>
    </location>
</feature>
<dbReference type="PIRSF" id="PIRSF006060">
    <property type="entry name" value="AA_transporter"/>
    <property type="match status" value="1"/>
</dbReference>
<gene>
    <name evidence="7" type="ORF">EJ05DRAFT_531265</name>
</gene>
<feature type="transmembrane region" description="Helical" evidence="6">
    <location>
        <begin position="396"/>
        <end position="418"/>
    </location>
</feature>
<dbReference type="GeneID" id="54490070"/>
<keyword evidence="5 6" id="KW-0472">Membrane</keyword>
<name>A0A6A6WCR6_9PEZI</name>
<dbReference type="GO" id="GO:0016020">
    <property type="term" value="C:membrane"/>
    <property type="evidence" value="ECO:0007669"/>
    <property type="project" value="UniProtKB-SubCell"/>
</dbReference>
<evidence type="ECO:0000313" key="8">
    <source>
        <dbReference type="Proteomes" id="UP000799437"/>
    </source>
</evidence>
<reference evidence="7" key="1">
    <citation type="journal article" date="2020" name="Stud. Mycol.">
        <title>101 Dothideomycetes genomes: a test case for predicting lifestyles and emergence of pathogens.</title>
        <authorList>
            <person name="Haridas S."/>
            <person name="Albert R."/>
            <person name="Binder M."/>
            <person name="Bloem J."/>
            <person name="Labutti K."/>
            <person name="Salamov A."/>
            <person name="Andreopoulos B."/>
            <person name="Baker S."/>
            <person name="Barry K."/>
            <person name="Bills G."/>
            <person name="Bluhm B."/>
            <person name="Cannon C."/>
            <person name="Castanera R."/>
            <person name="Culley D."/>
            <person name="Daum C."/>
            <person name="Ezra D."/>
            <person name="Gonzalez J."/>
            <person name="Henrissat B."/>
            <person name="Kuo A."/>
            <person name="Liang C."/>
            <person name="Lipzen A."/>
            <person name="Lutzoni F."/>
            <person name="Magnuson J."/>
            <person name="Mondo S."/>
            <person name="Nolan M."/>
            <person name="Ohm R."/>
            <person name="Pangilinan J."/>
            <person name="Park H.-J."/>
            <person name="Ramirez L."/>
            <person name="Alfaro M."/>
            <person name="Sun H."/>
            <person name="Tritt A."/>
            <person name="Yoshinaga Y."/>
            <person name="Zwiers L.-H."/>
            <person name="Turgeon B."/>
            <person name="Goodwin S."/>
            <person name="Spatafora J."/>
            <person name="Crous P."/>
            <person name="Grigoriev I."/>
        </authorList>
    </citation>
    <scope>NUCLEOTIDE SEQUENCE</scope>
    <source>
        <strain evidence="7">CBS 121739</strain>
    </source>
</reference>
<dbReference type="OrthoDB" id="3257095at2759"/>
<dbReference type="Gene3D" id="1.20.1740.10">
    <property type="entry name" value="Amino acid/polyamine transporter I"/>
    <property type="match status" value="1"/>
</dbReference>
<accession>A0A6A6WCR6</accession>
<keyword evidence="2" id="KW-0813">Transport</keyword>
<evidence type="ECO:0000256" key="6">
    <source>
        <dbReference type="SAM" id="Phobius"/>
    </source>
</evidence>
<feature type="transmembrane region" description="Helical" evidence="6">
    <location>
        <begin position="45"/>
        <end position="68"/>
    </location>
</feature>
<evidence type="ECO:0000256" key="1">
    <source>
        <dbReference type="ARBA" id="ARBA00004141"/>
    </source>
</evidence>
<dbReference type="PANTHER" id="PTHR45649:SF1">
    <property type="entry name" value="TRANSPORTER, PUTATIVE (EUROFUNG)-RELATED"/>
    <property type="match status" value="1"/>
</dbReference>
<dbReference type="AlphaFoldDB" id="A0A6A6WCR6"/>
<keyword evidence="8" id="KW-1185">Reference proteome</keyword>
<dbReference type="InterPro" id="IPR002293">
    <property type="entry name" value="AA/rel_permease1"/>
</dbReference>
<feature type="transmembrane region" description="Helical" evidence="6">
    <location>
        <begin position="424"/>
        <end position="448"/>
    </location>
</feature>
<protein>
    <submittedName>
        <fullName evidence="7">Amino acid transporter-like protein</fullName>
    </submittedName>
</protein>
<dbReference type="EMBL" id="ML996569">
    <property type="protein sequence ID" value="KAF2759844.1"/>
    <property type="molecule type" value="Genomic_DNA"/>
</dbReference>